<dbReference type="EMBL" id="PKPP01005121">
    <property type="protein sequence ID" value="PWA61369.1"/>
    <property type="molecule type" value="Genomic_DNA"/>
</dbReference>
<keyword evidence="4 10" id="KW-0808">Transferase</keyword>
<evidence type="ECO:0000256" key="7">
    <source>
        <dbReference type="ARBA" id="ARBA00047622"/>
    </source>
</evidence>
<evidence type="ECO:0000256" key="3">
    <source>
        <dbReference type="ARBA" id="ARBA00022603"/>
    </source>
</evidence>
<organism evidence="10 11">
    <name type="scientific">Artemisia annua</name>
    <name type="common">Sweet wormwood</name>
    <dbReference type="NCBI Taxonomy" id="35608"/>
    <lineage>
        <taxon>Eukaryota</taxon>
        <taxon>Viridiplantae</taxon>
        <taxon>Streptophyta</taxon>
        <taxon>Embryophyta</taxon>
        <taxon>Tracheophyta</taxon>
        <taxon>Spermatophyta</taxon>
        <taxon>Magnoliopsida</taxon>
        <taxon>eudicotyledons</taxon>
        <taxon>Gunneridae</taxon>
        <taxon>Pentapetalae</taxon>
        <taxon>asterids</taxon>
        <taxon>campanulids</taxon>
        <taxon>Asterales</taxon>
        <taxon>Asteraceae</taxon>
        <taxon>Asteroideae</taxon>
        <taxon>Anthemideae</taxon>
        <taxon>Artemisiinae</taxon>
        <taxon>Artemisia</taxon>
    </lineage>
</organism>
<keyword evidence="3 10" id="KW-0489">Methyltransferase</keyword>
<dbReference type="Pfam" id="PF13649">
    <property type="entry name" value="Methyltransf_25"/>
    <property type="match status" value="1"/>
</dbReference>
<evidence type="ECO:0000256" key="1">
    <source>
        <dbReference type="ARBA" id="ARBA00004969"/>
    </source>
</evidence>
<evidence type="ECO:0000256" key="8">
    <source>
        <dbReference type="ARBA" id="ARBA00047841"/>
    </source>
</evidence>
<dbReference type="OrthoDB" id="8300214at2759"/>
<keyword evidence="11" id="KW-1185">Reference proteome</keyword>
<dbReference type="EC" id="2.1.1.103" evidence="5"/>
<evidence type="ECO:0000256" key="2">
    <source>
        <dbReference type="ARBA" id="ARBA00005189"/>
    </source>
</evidence>
<dbReference type="CDD" id="cd02440">
    <property type="entry name" value="AdoMet_MTases"/>
    <property type="match status" value="1"/>
</dbReference>
<dbReference type="GO" id="GO:0000234">
    <property type="term" value="F:phosphoethanolamine N-methyltransferase activity"/>
    <property type="evidence" value="ECO:0007669"/>
    <property type="project" value="UniProtKB-EC"/>
</dbReference>
<dbReference type="PANTHER" id="PTHR44307:SF2">
    <property type="entry name" value="PHOSPHOETHANOLAMINE METHYLTRANSFERASE ISOFORM X1"/>
    <property type="match status" value="1"/>
</dbReference>
<evidence type="ECO:0000259" key="9">
    <source>
        <dbReference type="Pfam" id="PF13649"/>
    </source>
</evidence>
<accession>A0A2U1MJG1</accession>
<evidence type="ECO:0000256" key="5">
    <source>
        <dbReference type="ARBA" id="ARBA00035674"/>
    </source>
</evidence>
<name>A0A2U1MJG1_ARTAN</name>
<dbReference type="SUPFAM" id="SSF53335">
    <property type="entry name" value="S-adenosyl-L-methionine-dependent methyltransferases"/>
    <property type="match status" value="1"/>
</dbReference>
<sequence length="310" mass="36130">MSGAHYCLRLDSMATELNNEERLKLLSFLPPYEGKSVLELGAGQGHFTRELAKKAGKVIALDSVESVVEENGNINGNYENVEFMCADVTSPDLNFPAETVDLIFTRALLSNLSDKEVKDIAEKLLKWVKVGGYIFFTEPCSHQSEDHKQKSDLEHIREPRFYIKFFHTFHLITENHSYQFKPYTQCNDMGLRVFADKKISEVFADQKIWGSLDRSEKLIRIWNQVLALSTKLEVSTVWFMCQQYGTTWFQFNPRFYFWSQHLQIINDNGSNVMFSKQKPHSLYLFQYLTILKALYLIEYQVMNLKVQRSI</sequence>
<dbReference type="STRING" id="35608.A0A2U1MJG1"/>
<evidence type="ECO:0000256" key="6">
    <source>
        <dbReference type="ARBA" id="ARBA00047619"/>
    </source>
</evidence>
<feature type="domain" description="Methyltransferase" evidence="9">
    <location>
        <begin position="37"/>
        <end position="132"/>
    </location>
</feature>
<dbReference type="GO" id="GO:0032259">
    <property type="term" value="P:methylation"/>
    <property type="evidence" value="ECO:0007669"/>
    <property type="project" value="UniProtKB-KW"/>
</dbReference>
<proteinExistence type="predicted"/>
<dbReference type="InterPro" id="IPR041698">
    <property type="entry name" value="Methyltransf_25"/>
</dbReference>
<comment type="pathway">
    <text evidence="1">Phospholipid metabolism; phosphatidylcholine biosynthesis.</text>
</comment>
<evidence type="ECO:0000313" key="11">
    <source>
        <dbReference type="Proteomes" id="UP000245207"/>
    </source>
</evidence>
<dbReference type="AlphaFoldDB" id="A0A2U1MJG1"/>
<comment type="caution">
    <text evidence="10">The sequence shown here is derived from an EMBL/GenBank/DDBJ whole genome shotgun (WGS) entry which is preliminary data.</text>
</comment>
<evidence type="ECO:0000256" key="4">
    <source>
        <dbReference type="ARBA" id="ARBA00022679"/>
    </source>
</evidence>
<comment type="catalytic activity">
    <reaction evidence="6">
        <text>N,N-dimethylethanolamine phosphate + S-adenosyl-L-methionine = phosphocholine + S-adenosyl-L-homocysteine + H(+)</text>
        <dbReference type="Rhea" id="RHEA:25325"/>
        <dbReference type="ChEBI" id="CHEBI:15378"/>
        <dbReference type="ChEBI" id="CHEBI:57856"/>
        <dbReference type="ChEBI" id="CHEBI:58641"/>
        <dbReference type="ChEBI" id="CHEBI:59789"/>
        <dbReference type="ChEBI" id="CHEBI:295975"/>
        <dbReference type="EC" id="2.1.1.103"/>
    </reaction>
    <physiologicalReaction direction="left-to-right" evidence="6">
        <dbReference type="Rhea" id="RHEA:25326"/>
    </physiologicalReaction>
</comment>
<dbReference type="Gene3D" id="3.40.50.150">
    <property type="entry name" value="Vaccinia Virus protein VP39"/>
    <property type="match status" value="1"/>
</dbReference>
<comment type="pathway">
    <text evidence="2">Lipid metabolism.</text>
</comment>
<protein>
    <recommendedName>
        <fullName evidence="5">phosphoethanolamine N-methyltransferase</fullName>
        <ecNumber evidence="5">2.1.1.103</ecNumber>
    </recommendedName>
</protein>
<dbReference type="Proteomes" id="UP000245207">
    <property type="component" value="Unassembled WGS sequence"/>
</dbReference>
<comment type="catalytic activity">
    <reaction evidence="7">
        <text>phosphoethanolamine + S-adenosyl-L-methionine = N-methylethanolamine phosphate + S-adenosyl-L-homocysteine + H(+)</text>
        <dbReference type="Rhea" id="RHEA:20365"/>
        <dbReference type="ChEBI" id="CHEBI:15378"/>
        <dbReference type="ChEBI" id="CHEBI:57781"/>
        <dbReference type="ChEBI" id="CHEBI:57856"/>
        <dbReference type="ChEBI" id="CHEBI:58190"/>
        <dbReference type="ChEBI" id="CHEBI:59789"/>
        <dbReference type="EC" id="2.1.1.103"/>
    </reaction>
    <physiologicalReaction direction="left-to-right" evidence="7">
        <dbReference type="Rhea" id="RHEA:20366"/>
    </physiologicalReaction>
</comment>
<dbReference type="InterPro" id="IPR029063">
    <property type="entry name" value="SAM-dependent_MTases_sf"/>
</dbReference>
<reference evidence="10 11" key="1">
    <citation type="journal article" date="2018" name="Mol. Plant">
        <title>The genome of Artemisia annua provides insight into the evolution of Asteraceae family and artemisinin biosynthesis.</title>
        <authorList>
            <person name="Shen Q."/>
            <person name="Zhang L."/>
            <person name="Liao Z."/>
            <person name="Wang S."/>
            <person name="Yan T."/>
            <person name="Shi P."/>
            <person name="Liu M."/>
            <person name="Fu X."/>
            <person name="Pan Q."/>
            <person name="Wang Y."/>
            <person name="Lv Z."/>
            <person name="Lu X."/>
            <person name="Zhang F."/>
            <person name="Jiang W."/>
            <person name="Ma Y."/>
            <person name="Chen M."/>
            <person name="Hao X."/>
            <person name="Li L."/>
            <person name="Tang Y."/>
            <person name="Lv G."/>
            <person name="Zhou Y."/>
            <person name="Sun X."/>
            <person name="Brodelius P.E."/>
            <person name="Rose J.K.C."/>
            <person name="Tang K."/>
        </authorList>
    </citation>
    <scope>NUCLEOTIDE SEQUENCE [LARGE SCALE GENOMIC DNA]</scope>
    <source>
        <strain evidence="11">cv. Huhao1</strain>
        <tissue evidence="10">Leaf</tissue>
    </source>
</reference>
<gene>
    <name evidence="10" type="ORF">CTI12_AA374810</name>
</gene>
<evidence type="ECO:0000313" key="10">
    <source>
        <dbReference type="EMBL" id="PWA61369.1"/>
    </source>
</evidence>
<dbReference type="PANTHER" id="PTHR44307">
    <property type="entry name" value="PHOSPHOETHANOLAMINE METHYLTRANSFERASE"/>
    <property type="match status" value="1"/>
</dbReference>
<comment type="catalytic activity">
    <reaction evidence="8">
        <text>N-methylethanolamine phosphate + S-adenosyl-L-methionine = N,N-dimethylethanolamine phosphate + S-adenosyl-L-homocysteine + H(+)</text>
        <dbReference type="Rhea" id="RHEA:25321"/>
        <dbReference type="ChEBI" id="CHEBI:15378"/>
        <dbReference type="ChEBI" id="CHEBI:57781"/>
        <dbReference type="ChEBI" id="CHEBI:57856"/>
        <dbReference type="ChEBI" id="CHEBI:58641"/>
        <dbReference type="ChEBI" id="CHEBI:59789"/>
        <dbReference type="EC" id="2.1.1.103"/>
    </reaction>
    <physiologicalReaction direction="left-to-right" evidence="8">
        <dbReference type="Rhea" id="RHEA:25322"/>
    </physiologicalReaction>
</comment>